<keyword evidence="4" id="KW-1185">Reference proteome</keyword>
<feature type="coiled-coil region" evidence="1">
    <location>
        <begin position="11"/>
        <end position="38"/>
    </location>
</feature>
<evidence type="ECO:0000256" key="2">
    <source>
        <dbReference type="SAM" id="MobiDB-lite"/>
    </source>
</evidence>
<reference evidence="3 4" key="1">
    <citation type="submission" date="2019-01" db="EMBL/GenBank/DDBJ databases">
        <title>Draft Genome and Complete Hox-Cluster Characterization of the Sterlet Sturgeon (Acipenser ruthenus).</title>
        <authorList>
            <person name="Wei Q."/>
        </authorList>
    </citation>
    <scope>NUCLEOTIDE SEQUENCE [LARGE SCALE GENOMIC DNA]</scope>
    <source>
        <strain evidence="3">WHYD16114868_AA</strain>
        <tissue evidence="3">Blood</tissue>
    </source>
</reference>
<feature type="region of interest" description="Disordered" evidence="2">
    <location>
        <begin position="48"/>
        <end position="84"/>
    </location>
</feature>
<dbReference type="AlphaFoldDB" id="A0A444UHB1"/>
<organism evidence="3 4">
    <name type="scientific">Acipenser ruthenus</name>
    <name type="common">Sterlet sturgeon</name>
    <dbReference type="NCBI Taxonomy" id="7906"/>
    <lineage>
        <taxon>Eukaryota</taxon>
        <taxon>Metazoa</taxon>
        <taxon>Chordata</taxon>
        <taxon>Craniata</taxon>
        <taxon>Vertebrata</taxon>
        <taxon>Euteleostomi</taxon>
        <taxon>Actinopterygii</taxon>
        <taxon>Chondrostei</taxon>
        <taxon>Acipenseriformes</taxon>
        <taxon>Acipenseridae</taxon>
        <taxon>Acipenser</taxon>
    </lineage>
</organism>
<proteinExistence type="predicted"/>
<gene>
    <name evidence="3" type="ORF">EOD39_13985</name>
</gene>
<sequence>MEGSYWGEDDRAKKRRAEKKLQEEFQLLTEEVGAARRRLREEAGRLAAELKQRREPAGTGMRTPTRGSPSDEGPPTLGGLIPNSPWSVAAMQQEIQQLMDDQRPAEGGRPAETPLYASLGMLHLTQNSTHYAGHPLRSACGE</sequence>
<name>A0A444UHB1_ACIRT</name>
<dbReference type="EMBL" id="SCEB01214569">
    <property type="protein sequence ID" value="RXM34582.1"/>
    <property type="molecule type" value="Genomic_DNA"/>
</dbReference>
<evidence type="ECO:0000313" key="3">
    <source>
        <dbReference type="EMBL" id="RXM34582.1"/>
    </source>
</evidence>
<comment type="caution">
    <text evidence="3">The sequence shown here is derived from an EMBL/GenBank/DDBJ whole genome shotgun (WGS) entry which is preliminary data.</text>
</comment>
<protein>
    <submittedName>
        <fullName evidence="3">Uncharacterized protein</fullName>
    </submittedName>
</protein>
<dbReference type="Proteomes" id="UP000289886">
    <property type="component" value="Unassembled WGS sequence"/>
</dbReference>
<accession>A0A444UHB1</accession>
<evidence type="ECO:0000256" key="1">
    <source>
        <dbReference type="SAM" id="Coils"/>
    </source>
</evidence>
<keyword evidence="1" id="KW-0175">Coiled coil</keyword>
<evidence type="ECO:0000313" key="4">
    <source>
        <dbReference type="Proteomes" id="UP000289886"/>
    </source>
</evidence>